<feature type="chain" id="PRO_5035237941" description="Histidine acid phosphatase family protein" evidence="2">
    <location>
        <begin position="21"/>
        <end position="411"/>
    </location>
</feature>
<comment type="similarity">
    <text evidence="1">Belongs to the histidine acid phosphatase family.</text>
</comment>
<evidence type="ECO:0000256" key="2">
    <source>
        <dbReference type="SAM" id="SignalP"/>
    </source>
</evidence>
<name>A0A8J4PL64_9MYCE</name>
<dbReference type="OrthoDB" id="10257284at2759"/>
<accession>A0A8J4PL64</accession>
<dbReference type="InterPro" id="IPR050645">
    <property type="entry name" value="Histidine_acid_phosphatase"/>
</dbReference>
<proteinExistence type="inferred from homology"/>
<evidence type="ECO:0000313" key="3">
    <source>
        <dbReference type="EMBL" id="KAF2069970.1"/>
    </source>
</evidence>
<feature type="signal peptide" evidence="2">
    <location>
        <begin position="1"/>
        <end position="20"/>
    </location>
</feature>
<dbReference type="PANTHER" id="PTHR11567">
    <property type="entry name" value="ACID PHOSPHATASE-RELATED"/>
    <property type="match status" value="1"/>
</dbReference>
<evidence type="ECO:0000313" key="4">
    <source>
        <dbReference type="Proteomes" id="UP000695562"/>
    </source>
</evidence>
<comment type="caution">
    <text evidence="3">The sequence shown here is derived from an EMBL/GenBank/DDBJ whole genome shotgun (WGS) entry which is preliminary data.</text>
</comment>
<evidence type="ECO:0000256" key="1">
    <source>
        <dbReference type="ARBA" id="ARBA00005375"/>
    </source>
</evidence>
<dbReference type="PROSITE" id="PS00616">
    <property type="entry name" value="HIS_ACID_PHOSPHAT_1"/>
    <property type="match status" value="1"/>
</dbReference>
<dbReference type="InterPro" id="IPR000560">
    <property type="entry name" value="His_Pase_clade-2"/>
</dbReference>
<dbReference type="AlphaFoldDB" id="A0A8J4PL64"/>
<dbReference type="EMBL" id="AJWJ01000564">
    <property type="protein sequence ID" value="KAF2069970.1"/>
    <property type="molecule type" value="Genomic_DNA"/>
</dbReference>
<dbReference type="InterPro" id="IPR033379">
    <property type="entry name" value="Acid_Pase_AS"/>
</dbReference>
<dbReference type="CDD" id="cd07061">
    <property type="entry name" value="HP_HAP_like"/>
    <property type="match status" value="1"/>
</dbReference>
<keyword evidence="2" id="KW-0732">Signal</keyword>
<dbReference type="InterPro" id="IPR029033">
    <property type="entry name" value="His_PPase_superfam"/>
</dbReference>
<dbReference type="Proteomes" id="UP000695562">
    <property type="component" value="Unassembled WGS sequence"/>
</dbReference>
<evidence type="ECO:0008006" key="5">
    <source>
        <dbReference type="Google" id="ProtNLM"/>
    </source>
</evidence>
<reference evidence="3" key="1">
    <citation type="submission" date="2020-01" db="EMBL/GenBank/DDBJ databases">
        <title>Development of genomics and gene disruption for Polysphondylium violaceum indicates a role for the polyketide synthase stlB in stalk morphogenesis.</title>
        <authorList>
            <person name="Narita B."/>
            <person name="Kawabe Y."/>
            <person name="Kin K."/>
            <person name="Saito T."/>
            <person name="Gibbs R."/>
            <person name="Kuspa A."/>
            <person name="Muzny D."/>
            <person name="Queller D."/>
            <person name="Richards S."/>
            <person name="Strassman J."/>
            <person name="Sucgang R."/>
            <person name="Worley K."/>
            <person name="Schaap P."/>
        </authorList>
    </citation>
    <scope>NUCLEOTIDE SEQUENCE</scope>
    <source>
        <strain evidence="3">QSvi11</strain>
    </source>
</reference>
<dbReference type="PANTHER" id="PTHR11567:SF203">
    <property type="entry name" value="COUNTING FACTOR 60"/>
    <property type="match status" value="1"/>
</dbReference>
<dbReference type="Gene3D" id="3.40.50.1240">
    <property type="entry name" value="Phosphoglycerate mutase-like"/>
    <property type="match status" value="1"/>
</dbReference>
<protein>
    <recommendedName>
        <fullName evidence="5">Histidine acid phosphatase family protein</fullName>
    </recommendedName>
</protein>
<organism evidence="3 4">
    <name type="scientific">Polysphondylium violaceum</name>
    <dbReference type="NCBI Taxonomy" id="133409"/>
    <lineage>
        <taxon>Eukaryota</taxon>
        <taxon>Amoebozoa</taxon>
        <taxon>Evosea</taxon>
        <taxon>Eumycetozoa</taxon>
        <taxon>Dictyostelia</taxon>
        <taxon>Dictyosteliales</taxon>
        <taxon>Dictyosteliaceae</taxon>
        <taxon>Polysphondylium</taxon>
    </lineage>
</organism>
<dbReference type="GO" id="GO:0016791">
    <property type="term" value="F:phosphatase activity"/>
    <property type="evidence" value="ECO:0007669"/>
    <property type="project" value="TreeGrafter"/>
</dbReference>
<dbReference type="SUPFAM" id="SSF53254">
    <property type="entry name" value="Phosphoglycerate mutase-like"/>
    <property type="match status" value="1"/>
</dbReference>
<sequence length="411" mass="46815">MKYIILGTLSLLLCVAFINAQKPAYCQAPQPIPSFRTDGMTLQMVQVITRHGDRTPLFNTFNSNMNQWDCSLGTYMYPSQNTQENALSNVNRLFRKVYMPNREYLPGNCSVGQLTSLGYSQHIQLGSSLHDLYVQKYELLSPQLDPTELYFRSTDVPRTLQSAQGNIQGLYPAATNPSGILNINTMDSYFEDMIPNSKLCPALVNLNKNATTTPEYIAWENQNAALKQQVMQILGLTSFPGYWYNILDFVYTSQCHDLPIPQGMTQSIIDQVYQNAMFEYKYPLTFPIVARLSSAPFLAELVQNIKAFVAGQTNTKYFLFSGHDSSIAPFVNLFGIFNDWPGYASHVEIELWADFRNDYYIQFKYNGENYELEGCDNYMCTIEDFLNLSESLIVPDYANACNNATSLYDFY</sequence>
<keyword evidence="4" id="KW-1185">Reference proteome</keyword>
<gene>
    <name evidence="3" type="ORF">CYY_008708</name>
</gene>
<dbReference type="Pfam" id="PF00328">
    <property type="entry name" value="His_Phos_2"/>
    <property type="match status" value="1"/>
</dbReference>